<dbReference type="OrthoDB" id="10655949at2759"/>
<feature type="signal peptide" evidence="10">
    <location>
        <begin position="1"/>
        <end position="20"/>
    </location>
</feature>
<dbReference type="Pfam" id="PF00141">
    <property type="entry name" value="peroxidase"/>
    <property type="match status" value="1"/>
</dbReference>
<keyword evidence="1" id="KW-0575">Peroxidase</keyword>
<name>A0A0L0G739_9EUKA</name>
<keyword evidence="3" id="KW-0479">Metal-binding</keyword>
<comment type="similarity">
    <text evidence="9">Belongs to the peroxidase family.</text>
</comment>
<proteinExistence type="inferred from homology"/>
<dbReference type="GO" id="GO:0034599">
    <property type="term" value="P:cellular response to oxidative stress"/>
    <property type="evidence" value="ECO:0007669"/>
    <property type="project" value="InterPro"/>
</dbReference>
<dbReference type="InterPro" id="IPR010255">
    <property type="entry name" value="Haem_peroxidase_sf"/>
</dbReference>
<keyword evidence="13" id="KW-1185">Reference proteome</keyword>
<evidence type="ECO:0000313" key="12">
    <source>
        <dbReference type="EMBL" id="KNC84734.1"/>
    </source>
</evidence>
<keyword evidence="6" id="KW-0408">Iron</keyword>
<evidence type="ECO:0000256" key="6">
    <source>
        <dbReference type="ARBA" id="ARBA00023004"/>
    </source>
</evidence>
<keyword evidence="8" id="KW-0325">Glycoprotein</keyword>
<dbReference type="GO" id="GO:0004601">
    <property type="term" value="F:peroxidase activity"/>
    <property type="evidence" value="ECO:0007669"/>
    <property type="project" value="UniProtKB-KW"/>
</dbReference>
<organism evidence="12 13">
    <name type="scientific">Sphaeroforma arctica JP610</name>
    <dbReference type="NCBI Taxonomy" id="667725"/>
    <lineage>
        <taxon>Eukaryota</taxon>
        <taxon>Ichthyosporea</taxon>
        <taxon>Ichthyophonida</taxon>
        <taxon>Sphaeroforma</taxon>
    </lineage>
</organism>
<dbReference type="Pfam" id="PF00066">
    <property type="entry name" value="Notch"/>
    <property type="match status" value="1"/>
</dbReference>
<keyword evidence="4" id="KW-0677">Repeat</keyword>
<dbReference type="PANTHER" id="PTHR31356:SF36">
    <property type="entry name" value="L-ASCORBATE PEROXIDASE 3"/>
    <property type="match status" value="1"/>
</dbReference>
<evidence type="ECO:0000256" key="5">
    <source>
        <dbReference type="ARBA" id="ARBA00023002"/>
    </source>
</evidence>
<accession>A0A0L0G739</accession>
<evidence type="ECO:0000256" key="4">
    <source>
        <dbReference type="ARBA" id="ARBA00022737"/>
    </source>
</evidence>
<keyword evidence="10" id="KW-0732">Signal</keyword>
<evidence type="ECO:0000256" key="1">
    <source>
        <dbReference type="ARBA" id="ARBA00022559"/>
    </source>
</evidence>
<evidence type="ECO:0000256" key="8">
    <source>
        <dbReference type="ARBA" id="ARBA00023180"/>
    </source>
</evidence>
<dbReference type="GO" id="GO:0000302">
    <property type="term" value="P:response to reactive oxygen species"/>
    <property type="evidence" value="ECO:0007669"/>
    <property type="project" value="TreeGrafter"/>
</dbReference>
<evidence type="ECO:0000256" key="7">
    <source>
        <dbReference type="ARBA" id="ARBA00023157"/>
    </source>
</evidence>
<keyword evidence="5" id="KW-0560">Oxidoreductase</keyword>
<dbReference type="GO" id="GO:0042744">
    <property type="term" value="P:hydrogen peroxide catabolic process"/>
    <property type="evidence" value="ECO:0007669"/>
    <property type="project" value="TreeGrafter"/>
</dbReference>
<dbReference type="PANTHER" id="PTHR31356">
    <property type="entry name" value="THYLAKOID LUMENAL 29 KDA PROTEIN, CHLOROPLASTIC-RELATED"/>
    <property type="match status" value="1"/>
</dbReference>
<dbReference type="SUPFAM" id="SSF48113">
    <property type="entry name" value="Heme-dependent peroxidases"/>
    <property type="match status" value="1"/>
</dbReference>
<feature type="chain" id="PRO_5005539267" description="Plant heme peroxidase family profile domain-containing protein" evidence="10">
    <location>
        <begin position="21"/>
        <end position="521"/>
    </location>
</feature>
<feature type="domain" description="Plant heme peroxidase family profile" evidence="11">
    <location>
        <begin position="94"/>
        <end position="377"/>
    </location>
</feature>
<dbReference type="Proteomes" id="UP000054560">
    <property type="component" value="Unassembled WGS sequence"/>
</dbReference>
<evidence type="ECO:0000259" key="11">
    <source>
        <dbReference type="PROSITE" id="PS50873"/>
    </source>
</evidence>
<dbReference type="InterPro" id="IPR002016">
    <property type="entry name" value="Haem_peroxidase"/>
</dbReference>
<gene>
    <name evidence="12" type="ORF">SARC_03047</name>
</gene>
<evidence type="ECO:0000256" key="9">
    <source>
        <dbReference type="RuleBase" id="RU004241"/>
    </source>
</evidence>
<dbReference type="GO" id="GO:0020037">
    <property type="term" value="F:heme binding"/>
    <property type="evidence" value="ECO:0007669"/>
    <property type="project" value="InterPro"/>
</dbReference>
<dbReference type="Gene3D" id="1.10.420.10">
    <property type="entry name" value="Peroxidase, domain 2"/>
    <property type="match status" value="1"/>
</dbReference>
<protein>
    <recommendedName>
        <fullName evidence="11">Plant heme peroxidase family profile domain-containing protein</fullName>
    </recommendedName>
</protein>
<dbReference type="GO" id="GO:0046872">
    <property type="term" value="F:metal ion binding"/>
    <property type="evidence" value="ECO:0007669"/>
    <property type="project" value="UniProtKB-KW"/>
</dbReference>
<evidence type="ECO:0000256" key="10">
    <source>
        <dbReference type="SAM" id="SignalP"/>
    </source>
</evidence>
<keyword evidence="2" id="KW-0349">Heme</keyword>
<dbReference type="InterPro" id="IPR000800">
    <property type="entry name" value="Notch_dom"/>
</dbReference>
<keyword evidence="7" id="KW-1015">Disulfide bond</keyword>
<dbReference type="InterPro" id="IPR044831">
    <property type="entry name" value="Ccp1-like"/>
</dbReference>
<dbReference type="EMBL" id="KQ241744">
    <property type="protein sequence ID" value="KNC84734.1"/>
    <property type="molecule type" value="Genomic_DNA"/>
</dbReference>
<evidence type="ECO:0000256" key="2">
    <source>
        <dbReference type="ARBA" id="ARBA00022617"/>
    </source>
</evidence>
<sequence>MVRISTISLLAAVCAATVAAQQQIFDKQWYSELTSTAQAQYDNLVEEITEFLNGNSEDFRDDDQYPGFGQPSTLPVHSSIKVTVEKNFGPNGCILSATEILEGFASKHKVSFADTLVIASTIGLQEMGFPAMHHIQVTGGRYDVKDDPEEELNSHLPASDVNPIRMFTEQYGCELDGLVALTGGAHSFGASHAKCSGYEGTRSADPLKWDVNGKGFDFFSDMVKDDWQWFWVSRFEDDTITYTPSHDSTFPSDHNVQARNRGEQGITKVTAPEATKTGTNRVARDEEIQVMRDCELPTDAKNMKITDTLCVNGTSRAVIRLPVDFWMLKRKDMRQYALEFAESDEKFAKAFAQAWQKMIDQGTDRCSALGTVCAEIEVCHKQLEYGFYVDGICEATDTNEGECDTDLCPMEWRGDGMCDKLCNTEECRHDSGDCEEHNCSPKCSPSMLGDECDTLPEYMLPKCPNASQYADRYDAHAVKDWSVNCDQLAQSGRCVESHEYMEIVCKAACTEVKEHDKKYSY</sequence>
<evidence type="ECO:0000313" key="13">
    <source>
        <dbReference type="Proteomes" id="UP000054560"/>
    </source>
</evidence>
<reference evidence="12 13" key="1">
    <citation type="submission" date="2011-02" db="EMBL/GenBank/DDBJ databases">
        <title>The Genome Sequence of Sphaeroforma arctica JP610.</title>
        <authorList>
            <consortium name="The Broad Institute Genome Sequencing Platform"/>
            <person name="Russ C."/>
            <person name="Cuomo C."/>
            <person name="Young S.K."/>
            <person name="Zeng Q."/>
            <person name="Gargeya S."/>
            <person name="Alvarado L."/>
            <person name="Berlin A."/>
            <person name="Chapman S.B."/>
            <person name="Chen Z."/>
            <person name="Freedman E."/>
            <person name="Gellesch M."/>
            <person name="Goldberg J."/>
            <person name="Griggs A."/>
            <person name="Gujja S."/>
            <person name="Heilman E."/>
            <person name="Heiman D."/>
            <person name="Howarth C."/>
            <person name="Mehta T."/>
            <person name="Neiman D."/>
            <person name="Pearson M."/>
            <person name="Roberts A."/>
            <person name="Saif S."/>
            <person name="Shea T."/>
            <person name="Shenoy N."/>
            <person name="Sisk P."/>
            <person name="Stolte C."/>
            <person name="Sykes S."/>
            <person name="White J."/>
            <person name="Yandava C."/>
            <person name="Burger G."/>
            <person name="Gray M.W."/>
            <person name="Holland P.W.H."/>
            <person name="King N."/>
            <person name="Lang F.B.F."/>
            <person name="Roger A.J."/>
            <person name="Ruiz-Trillo I."/>
            <person name="Haas B."/>
            <person name="Nusbaum C."/>
            <person name="Birren B."/>
        </authorList>
    </citation>
    <scope>NUCLEOTIDE SEQUENCE [LARGE SCALE GENOMIC DNA]</scope>
    <source>
        <strain evidence="12 13">JP610</strain>
    </source>
</reference>
<dbReference type="GeneID" id="25903551"/>
<evidence type="ECO:0000256" key="3">
    <source>
        <dbReference type="ARBA" id="ARBA00022723"/>
    </source>
</evidence>
<dbReference type="PROSITE" id="PS50873">
    <property type="entry name" value="PEROXIDASE_4"/>
    <property type="match status" value="1"/>
</dbReference>
<dbReference type="AlphaFoldDB" id="A0A0L0G739"/>
<dbReference type="RefSeq" id="XP_014158636.1">
    <property type="nucleotide sequence ID" value="XM_014303161.1"/>
</dbReference>
<dbReference type="Gene3D" id="1.10.520.10">
    <property type="match status" value="1"/>
</dbReference>
<dbReference type="eggNOG" id="ENOG502SQ3Z">
    <property type="taxonomic scope" value="Eukaryota"/>
</dbReference>